<comment type="caution">
    <text evidence="1">The sequence shown here is derived from an EMBL/GenBank/DDBJ whole genome shotgun (WGS) entry which is preliminary data.</text>
</comment>
<dbReference type="Proteomes" id="UP000256488">
    <property type="component" value="Unassembled WGS sequence"/>
</dbReference>
<organism evidence="1 2">
    <name type="scientific">Virgibacillus dokdonensis</name>
    <dbReference type="NCBI Taxonomy" id="302167"/>
    <lineage>
        <taxon>Bacteria</taxon>
        <taxon>Bacillati</taxon>
        <taxon>Bacillota</taxon>
        <taxon>Bacilli</taxon>
        <taxon>Bacillales</taxon>
        <taxon>Bacillaceae</taxon>
        <taxon>Virgibacillus</taxon>
    </lineage>
</organism>
<reference evidence="1 2" key="1">
    <citation type="submission" date="2017-05" db="EMBL/GenBank/DDBJ databases">
        <title>Virgibacillus sp. AK90 isolated from a saltern of Kakinada, India.</title>
        <authorList>
            <person name="Gupta V."/>
            <person name="Sidhu C."/>
            <person name="Korpole S."/>
            <person name="Pinnaka A.K."/>
        </authorList>
    </citation>
    <scope>NUCLEOTIDE SEQUENCE [LARGE SCALE GENOMIC DNA]</scope>
    <source>
        <strain evidence="1 2">AK90</strain>
    </source>
</reference>
<sequence>MEYKNSHHLLHTYMEKHLNDKLLALKDNSQAEGVSFAYLDHGTLELILLFMLTYLQTSQQDRKEEQSMSNADDVQKMIHTLEEVMDETHSGFQTIIQLLEEE</sequence>
<dbReference type="RefSeq" id="WP_116279597.1">
    <property type="nucleotide sequence ID" value="NZ_NFZX01000073.1"/>
</dbReference>
<accession>A0A3E0WJX7</accession>
<dbReference type="AlphaFoldDB" id="A0A3E0WJX7"/>
<evidence type="ECO:0000313" key="1">
    <source>
        <dbReference type="EMBL" id="RFA32225.1"/>
    </source>
</evidence>
<gene>
    <name evidence="1" type="ORF">CAI16_18690</name>
</gene>
<dbReference type="EMBL" id="NFZX01000073">
    <property type="protein sequence ID" value="RFA32225.1"/>
    <property type="molecule type" value="Genomic_DNA"/>
</dbReference>
<name>A0A3E0WJX7_9BACI</name>
<protein>
    <submittedName>
        <fullName evidence="1">Uncharacterized protein</fullName>
    </submittedName>
</protein>
<evidence type="ECO:0000313" key="2">
    <source>
        <dbReference type="Proteomes" id="UP000256488"/>
    </source>
</evidence>
<proteinExistence type="predicted"/>